<comment type="caution">
    <text evidence="2">The sequence shown here is derived from an EMBL/GenBank/DDBJ whole genome shotgun (WGS) entry which is preliminary data.</text>
</comment>
<accession>A0A9X2HBV5</accession>
<evidence type="ECO:0000313" key="3">
    <source>
        <dbReference type="Proteomes" id="UP001139502"/>
    </source>
</evidence>
<feature type="transmembrane region" description="Helical" evidence="1">
    <location>
        <begin position="293"/>
        <end position="314"/>
    </location>
</feature>
<organism evidence="2 3">
    <name type="scientific">Rothia santali</name>
    <dbReference type="NCBI Taxonomy" id="2949643"/>
    <lineage>
        <taxon>Bacteria</taxon>
        <taxon>Bacillati</taxon>
        <taxon>Actinomycetota</taxon>
        <taxon>Actinomycetes</taxon>
        <taxon>Micrococcales</taxon>
        <taxon>Micrococcaceae</taxon>
        <taxon>Rothia</taxon>
    </lineage>
</organism>
<sequence length="325" mass="32830">MSTSAFPPATARLPSGPRRSPAVALVRGALAAVAALLAVVLAVASVVLTWFSVSIVDEDAFVATADGMAASEEFRGQLADAAVEDIMASDEVSRYLGDGSGDAWYSGLLGAARDGAETVLRGAVSSAVESEDFAAVWHETAVETHRENLGEAPSDVLVLDAGPLYETVDARIGGLLGVDLGLGDQGRLIDLEEPGASGQGEGAAFLHDAARLATAVPAFAIGAVVLTLAAAWLMPRHRALAPAGVLAAAGIAVWAVMSLGAGALTRWADDVGGTGGVVLGRFTEAVTADVPTWALTSLGVGLGAAVLLIIADVLRGSRRGPAEVF</sequence>
<keyword evidence="1" id="KW-0812">Transmembrane</keyword>
<dbReference type="RefSeq" id="WP_254164770.1">
    <property type="nucleotide sequence ID" value="NZ_JANAFB010000003.1"/>
</dbReference>
<keyword evidence="1" id="KW-1133">Transmembrane helix</keyword>
<gene>
    <name evidence="2" type="ORF">NBM05_02035</name>
</gene>
<feature type="transmembrane region" description="Helical" evidence="1">
    <location>
        <begin position="28"/>
        <end position="51"/>
    </location>
</feature>
<feature type="transmembrane region" description="Helical" evidence="1">
    <location>
        <begin position="212"/>
        <end position="233"/>
    </location>
</feature>
<dbReference type="AlphaFoldDB" id="A0A9X2HBV5"/>
<proteinExistence type="predicted"/>
<dbReference type="Proteomes" id="UP001139502">
    <property type="component" value="Unassembled WGS sequence"/>
</dbReference>
<evidence type="ECO:0000313" key="2">
    <source>
        <dbReference type="EMBL" id="MCP3424842.1"/>
    </source>
</evidence>
<feature type="transmembrane region" description="Helical" evidence="1">
    <location>
        <begin position="245"/>
        <end position="264"/>
    </location>
</feature>
<keyword evidence="3" id="KW-1185">Reference proteome</keyword>
<keyword evidence="1" id="KW-0472">Membrane</keyword>
<dbReference type="EMBL" id="JANAFB010000003">
    <property type="protein sequence ID" value="MCP3424842.1"/>
    <property type="molecule type" value="Genomic_DNA"/>
</dbReference>
<protein>
    <submittedName>
        <fullName evidence="2">Uncharacterized protein</fullName>
    </submittedName>
</protein>
<name>A0A9X2HBV5_9MICC</name>
<reference evidence="2" key="1">
    <citation type="submission" date="2022-06" db="EMBL/GenBank/DDBJ databases">
        <title>Rothia sp. isolated from sandalwood seedling.</title>
        <authorList>
            <person name="Tuikhar N."/>
            <person name="Kirdat K."/>
            <person name="Thorat V."/>
            <person name="Swetha P."/>
            <person name="Padma S."/>
            <person name="Sundararaj R."/>
            <person name="Yadav A."/>
        </authorList>
    </citation>
    <scope>NUCLEOTIDE SEQUENCE</scope>
    <source>
        <strain evidence="2">AR01</strain>
    </source>
</reference>
<evidence type="ECO:0000256" key="1">
    <source>
        <dbReference type="SAM" id="Phobius"/>
    </source>
</evidence>